<evidence type="ECO:0000256" key="2">
    <source>
        <dbReference type="PIRSR" id="PIRSR006386-1"/>
    </source>
</evidence>
<evidence type="ECO:0000313" key="4">
    <source>
        <dbReference type="EMBL" id="NML47825.1"/>
    </source>
</evidence>
<comment type="similarity">
    <text evidence="1">Belongs to the GST superfamily. NadH family.</text>
</comment>
<proteinExistence type="inferred from homology"/>
<dbReference type="GO" id="GO:1901170">
    <property type="term" value="P:naphthalene catabolic process"/>
    <property type="evidence" value="ECO:0007669"/>
    <property type="project" value="InterPro"/>
</dbReference>
<dbReference type="PIRSF" id="PIRSF006386">
    <property type="entry name" value="HCCAis_GSTk"/>
    <property type="match status" value="1"/>
</dbReference>
<comment type="caution">
    <text evidence="4">The sequence shown here is derived from an EMBL/GenBank/DDBJ whole genome shotgun (WGS) entry which is preliminary data.</text>
</comment>
<dbReference type="GO" id="GO:0006749">
    <property type="term" value="P:glutathione metabolic process"/>
    <property type="evidence" value="ECO:0007669"/>
    <property type="project" value="TreeGrafter"/>
</dbReference>
<dbReference type="EC" id="5.99.1.4" evidence="1"/>
<reference evidence="4 5" key="1">
    <citation type="submission" date="2020-04" db="EMBL/GenBank/DDBJ databases">
        <title>Ramlibacter sp. G-1-2-2 isolated from soil.</title>
        <authorList>
            <person name="Dahal R.H."/>
        </authorList>
    </citation>
    <scope>NUCLEOTIDE SEQUENCE [LARGE SCALE GENOMIC DNA]</scope>
    <source>
        <strain evidence="4 5">G-1-2-2</strain>
    </source>
</reference>
<dbReference type="GO" id="GO:0004364">
    <property type="term" value="F:glutathione transferase activity"/>
    <property type="evidence" value="ECO:0007669"/>
    <property type="project" value="TreeGrafter"/>
</dbReference>
<protein>
    <recommendedName>
        <fullName evidence="1">2-hydroxychromene-2-carboxylate isomerase</fullName>
        <ecNumber evidence="1">5.99.1.4</ecNumber>
    </recommendedName>
</protein>
<evidence type="ECO:0000256" key="1">
    <source>
        <dbReference type="PIRNR" id="PIRNR006386"/>
    </source>
</evidence>
<dbReference type="InterPro" id="IPR014440">
    <property type="entry name" value="HCCAis_GSTk"/>
</dbReference>
<keyword evidence="5" id="KW-1185">Reference proteome</keyword>
<dbReference type="InterPro" id="IPR051924">
    <property type="entry name" value="GST_Kappa/NadH"/>
</dbReference>
<dbReference type="Pfam" id="PF01323">
    <property type="entry name" value="DSBA"/>
    <property type="match status" value="1"/>
</dbReference>
<dbReference type="Gene3D" id="3.40.30.10">
    <property type="entry name" value="Glutaredoxin"/>
    <property type="match status" value="1"/>
</dbReference>
<dbReference type="GO" id="GO:0004602">
    <property type="term" value="F:glutathione peroxidase activity"/>
    <property type="evidence" value="ECO:0007669"/>
    <property type="project" value="TreeGrafter"/>
</dbReference>
<dbReference type="GO" id="GO:0018845">
    <property type="term" value="F:2-hydroxychromene-2-carboxylate isomerase activity"/>
    <property type="evidence" value="ECO:0007669"/>
    <property type="project" value="UniProtKB-UniRule"/>
</dbReference>
<dbReference type="PANTHER" id="PTHR42943">
    <property type="entry name" value="GLUTATHIONE S-TRANSFERASE KAPPA"/>
    <property type="match status" value="1"/>
</dbReference>
<feature type="domain" description="DSBA-like thioredoxin" evidence="3">
    <location>
        <begin position="5"/>
        <end position="197"/>
    </location>
</feature>
<keyword evidence="1 4" id="KW-0413">Isomerase</keyword>
<dbReference type="Proteomes" id="UP000541185">
    <property type="component" value="Unassembled WGS sequence"/>
</dbReference>
<feature type="active site" description="Nucleophile" evidence="2">
    <location>
        <position position="14"/>
    </location>
</feature>
<sequence>MASKTVEFWFDLGSPAAYLAWTQLPALARETGSAVVHRPFLLGGVFQATGNRSPAEVPAKGRYMMDDLRRFARRYGVPFDSNPHFPINTLTLMRGALGLQMREPDRMPAYVDAIYRAIWVEGRNMGEPAVVGRVLQEAGFDPQRLLALAGDPEVKEQLKAVTQDAVQRGVFGAPTFFVGEQMFWGQDRLDFVKEALQ</sequence>
<dbReference type="EMBL" id="JABBFX010000003">
    <property type="protein sequence ID" value="NML47825.1"/>
    <property type="molecule type" value="Genomic_DNA"/>
</dbReference>
<dbReference type="InterPro" id="IPR001853">
    <property type="entry name" value="DSBA-like_thioredoxin_dom"/>
</dbReference>
<accession>A0A848HAL1</accession>
<dbReference type="PANTHER" id="PTHR42943:SF2">
    <property type="entry name" value="GLUTATHIONE S-TRANSFERASE KAPPA 1"/>
    <property type="match status" value="1"/>
</dbReference>
<dbReference type="InterPro" id="IPR036249">
    <property type="entry name" value="Thioredoxin-like_sf"/>
</dbReference>
<dbReference type="AlphaFoldDB" id="A0A848HAL1"/>
<organism evidence="4 5">
    <name type="scientific">Ramlibacter agri</name>
    <dbReference type="NCBI Taxonomy" id="2728837"/>
    <lineage>
        <taxon>Bacteria</taxon>
        <taxon>Pseudomonadati</taxon>
        <taxon>Pseudomonadota</taxon>
        <taxon>Betaproteobacteria</taxon>
        <taxon>Burkholderiales</taxon>
        <taxon>Comamonadaceae</taxon>
        <taxon>Ramlibacter</taxon>
    </lineage>
</organism>
<dbReference type="CDD" id="cd03022">
    <property type="entry name" value="DsbA_HCCA_Iso"/>
    <property type="match status" value="1"/>
</dbReference>
<gene>
    <name evidence="4" type="ORF">HHL11_29015</name>
</gene>
<dbReference type="SUPFAM" id="SSF52833">
    <property type="entry name" value="Thioredoxin-like"/>
    <property type="match status" value="1"/>
</dbReference>
<dbReference type="RefSeq" id="WP_169422083.1">
    <property type="nucleotide sequence ID" value="NZ_JABBFX010000003.1"/>
</dbReference>
<comment type="catalytic activity">
    <reaction evidence="1">
        <text>2-hydroxychromene-2-carboxylate = (3E)-4-(2-hydroxyphenyl)-2-oxobut-3-enoate</text>
        <dbReference type="Rhea" id="RHEA:27401"/>
        <dbReference type="ChEBI" id="CHEBI:59350"/>
        <dbReference type="ChEBI" id="CHEBI:59353"/>
        <dbReference type="EC" id="5.99.1.4"/>
    </reaction>
</comment>
<evidence type="ECO:0000313" key="5">
    <source>
        <dbReference type="Proteomes" id="UP000541185"/>
    </source>
</evidence>
<dbReference type="InterPro" id="IPR044087">
    <property type="entry name" value="NahD-like"/>
</dbReference>
<name>A0A848HAL1_9BURK</name>
<evidence type="ECO:0000259" key="3">
    <source>
        <dbReference type="Pfam" id="PF01323"/>
    </source>
</evidence>